<dbReference type="eggNOG" id="COG1442">
    <property type="taxonomic scope" value="Bacteria"/>
</dbReference>
<dbReference type="PATRIC" id="fig|269796.9.peg.990"/>
<dbReference type="STRING" id="269796.Rru_A0934"/>
<dbReference type="SUPFAM" id="SSF53335">
    <property type="entry name" value="S-adenosyl-L-methionine-dependent methyltransferases"/>
    <property type="match status" value="1"/>
</dbReference>
<dbReference type="HOGENOM" id="CLU_475570_0_0_5"/>
<sequence>MTGRHYCTYFDHRYLPRGLVLMDSIHKFDPEAIFHILAFDDTCADTLEQMGDEHIDVTTLKDLEAFDPDLYAVKPTRSLIEYYFTSTPCFPRYVLNKFPDLDMITYIDSDTFFYSDPEIIFDDIGPASVAITPHRFSPERENLAVYGRFNVGWITWRNDDEGRRCLEDYRRDCLEWCYDRLEPSRFADQKYLDKWPALYPSLKSLENPGVNAASWNINGCVLSEVDGLLFLNDRRLVFWHYHGLKEGPDGAWTHALDAEQLARHPALIDRIYRPYIKRLRLADQLLKVRYGLEREVKSHIRYGADRPSAMAGSEGTAPAAPPFQGWRTVSAGWPTTPPAGWMNPGIVEVRRDQWQALIRTPAIDSAGASPAEQLNTLVVLDAFDEALRRRGADKPLRILDWGGDVGMMRQRLSQLRPQVEMLYTVKEMPLLCELGRALNPAVRFVDDDQQALAEGYDLVIASASMHYDEAWQKTLAGLSAATEGVLLIARQPTLSTEASFVAEQGAYDSVFTCWILNEADLLGQFDACGLVVARRLFSGDGAGIDQAAEQPVFRSYLLRKRSSRKDEGDDGEV</sequence>
<dbReference type="SUPFAM" id="SSF53448">
    <property type="entry name" value="Nucleotide-diphospho-sugar transferases"/>
    <property type="match status" value="1"/>
</dbReference>
<dbReference type="Proteomes" id="UP000001929">
    <property type="component" value="Chromosome"/>
</dbReference>
<dbReference type="AlphaFoldDB" id="Q2RVW0"/>
<dbReference type="Gene3D" id="3.90.550.10">
    <property type="entry name" value="Spore Coat Polysaccharide Biosynthesis Protein SpsA, Chain A"/>
    <property type="match status" value="1"/>
</dbReference>
<dbReference type="KEGG" id="rru:Rru_A0934"/>
<keyword evidence="2" id="KW-1185">Reference proteome</keyword>
<proteinExistence type="predicted"/>
<reference evidence="1 2" key="1">
    <citation type="journal article" date="2011" name="Stand. Genomic Sci.">
        <title>Complete genome sequence of Rhodospirillum rubrum type strain (S1).</title>
        <authorList>
            <person name="Munk A.C."/>
            <person name="Copeland A."/>
            <person name="Lucas S."/>
            <person name="Lapidus A."/>
            <person name="Del Rio T.G."/>
            <person name="Barry K."/>
            <person name="Detter J.C."/>
            <person name="Hammon N."/>
            <person name="Israni S."/>
            <person name="Pitluck S."/>
            <person name="Brettin T."/>
            <person name="Bruce D."/>
            <person name="Han C."/>
            <person name="Tapia R."/>
            <person name="Gilna P."/>
            <person name="Schmutz J."/>
            <person name="Larimer F."/>
            <person name="Land M."/>
            <person name="Kyrpides N.C."/>
            <person name="Mavromatis K."/>
            <person name="Richardson P."/>
            <person name="Rohde M."/>
            <person name="Goker M."/>
            <person name="Klenk H.P."/>
            <person name="Zhang Y."/>
            <person name="Roberts G.P."/>
            <person name="Reslewic S."/>
            <person name="Schwartz D.C."/>
        </authorList>
    </citation>
    <scope>NUCLEOTIDE SEQUENCE [LARGE SCALE GENOMIC DNA]</scope>
    <source>
        <strain evidence="2">ATCC 11170 / ATH 1.1.1 / DSM 467 / LMG 4362 / NCIMB 8255 / S1</strain>
    </source>
</reference>
<dbReference type="InterPro" id="IPR029044">
    <property type="entry name" value="Nucleotide-diphossugar_trans"/>
</dbReference>
<evidence type="ECO:0000313" key="1">
    <source>
        <dbReference type="EMBL" id="ABC21735.1"/>
    </source>
</evidence>
<dbReference type="InterPro" id="IPR029063">
    <property type="entry name" value="SAM-dependent_MTases_sf"/>
</dbReference>
<dbReference type="EMBL" id="CP000230">
    <property type="protein sequence ID" value="ABC21735.1"/>
    <property type="molecule type" value="Genomic_DNA"/>
</dbReference>
<organism evidence="1 2">
    <name type="scientific">Rhodospirillum rubrum (strain ATCC 11170 / ATH 1.1.1 / DSM 467 / LMG 4362 / NCIMB 8255 / S1)</name>
    <dbReference type="NCBI Taxonomy" id="269796"/>
    <lineage>
        <taxon>Bacteria</taxon>
        <taxon>Pseudomonadati</taxon>
        <taxon>Pseudomonadota</taxon>
        <taxon>Alphaproteobacteria</taxon>
        <taxon>Rhodospirillales</taxon>
        <taxon>Rhodospirillaceae</taxon>
        <taxon>Rhodospirillum</taxon>
    </lineage>
</organism>
<dbReference type="EnsemblBacteria" id="ABC21735">
    <property type="protein sequence ID" value="ABC21735"/>
    <property type="gene ID" value="Rru_A0934"/>
</dbReference>
<name>Q2RVW0_RHORT</name>
<evidence type="ECO:0000313" key="2">
    <source>
        <dbReference type="Proteomes" id="UP000001929"/>
    </source>
</evidence>
<dbReference type="RefSeq" id="WP_011388689.1">
    <property type="nucleotide sequence ID" value="NC_007643.1"/>
</dbReference>
<protein>
    <submittedName>
        <fullName evidence="1">Uncharacterized protein</fullName>
    </submittedName>
</protein>
<gene>
    <name evidence="1" type="ordered locus">Rru_A0934</name>
</gene>
<accession>Q2RVW0</accession>